<reference evidence="3" key="1">
    <citation type="submission" date="2025-08" db="UniProtKB">
        <authorList>
            <consortium name="RefSeq"/>
        </authorList>
    </citation>
    <scope>IDENTIFICATION</scope>
    <source>
        <tissue evidence="3">Sperm</tissue>
    </source>
</reference>
<organism evidence="2 3">
    <name type="scientific">Petromyzon marinus</name>
    <name type="common">Sea lamprey</name>
    <dbReference type="NCBI Taxonomy" id="7757"/>
    <lineage>
        <taxon>Eukaryota</taxon>
        <taxon>Metazoa</taxon>
        <taxon>Chordata</taxon>
        <taxon>Craniata</taxon>
        <taxon>Vertebrata</taxon>
        <taxon>Cyclostomata</taxon>
        <taxon>Hyperoartia</taxon>
        <taxon>Petromyzontiformes</taxon>
        <taxon>Petromyzontidae</taxon>
        <taxon>Petromyzon</taxon>
    </lineage>
</organism>
<evidence type="ECO:0000313" key="3">
    <source>
        <dbReference type="RefSeq" id="XP_032801039.1"/>
    </source>
</evidence>
<protein>
    <submittedName>
        <fullName evidence="3">Centrosomal protein of 85 kDa-like isoform X1</fullName>
    </submittedName>
</protein>
<feature type="compositionally biased region" description="Basic and acidic residues" evidence="1">
    <location>
        <begin position="147"/>
        <end position="158"/>
    </location>
</feature>
<evidence type="ECO:0000256" key="1">
    <source>
        <dbReference type="SAM" id="MobiDB-lite"/>
    </source>
</evidence>
<name>A0AAJ7SKM8_PETMA</name>
<proteinExistence type="predicted"/>
<keyword evidence="2" id="KW-1185">Reference proteome</keyword>
<dbReference type="RefSeq" id="XP_032801039.1">
    <property type="nucleotide sequence ID" value="XM_032945148.1"/>
</dbReference>
<feature type="region of interest" description="Disordered" evidence="1">
    <location>
        <begin position="147"/>
        <end position="184"/>
    </location>
</feature>
<sequence>MKYWSCSNDCRRLTLAARRPAILWSNRRTFSRPSWESPGQRRPRGHRRWCSCSTHFSTRMLRWSACTARFAGLQHQLKESEGHVQALGMEKAQQQDAHRKEACELATGLEEVRLTLTDAFKQFERNSKKAQEDEDTITRLREELKASKEELAASEAERTSAQPELSTPQQGLSALQDQLTTSQAENEDTLRQLFERSQELGFLHAGILWYQRMLAELHTELEQYRENAQIGRSQLQHLDMLRQQSEAELIEKNEHLGSLQVGILGYQRVVAELHAELAPCQENLQSIHCQLQDLQVLHQQSEAKVSKCC</sequence>
<accession>A0AAJ7SKM8</accession>
<dbReference type="KEGG" id="pmrn:116937988"/>
<feature type="compositionally biased region" description="Polar residues" evidence="1">
    <location>
        <begin position="159"/>
        <end position="184"/>
    </location>
</feature>
<dbReference type="AlphaFoldDB" id="A0AAJ7SKM8"/>
<dbReference type="Proteomes" id="UP001318040">
    <property type="component" value="Unplaced"/>
</dbReference>
<evidence type="ECO:0000313" key="2">
    <source>
        <dbReference type="Proteomes" id="UP001318040"/>
    </source>
</evidence>
<gene>
    <name evidence="3" type="primary">LOC116937988</name>
</gene>